<dbReference type="PANTHER" id="PTHR43233">
    <property type="entry name" value="FAMILY N-ACETYLTRANSFERASE, PUTATIVE (AFU_ORTHOLOGUE AFUA_6G03350)-RELATED"/>
    <property type="match status" value="1"/>
</dbReference>
<dbReference type="CDD" id="cd04301">
    <property type="entry name" value="NAT_SF"/>
    <property type="match status" value="1"/>
</dbReference>
<dbReference type="PANTHER" id="PTHR43233:SF1">
    <property type="entry name" value="FAMILY N-ACETYLTRANSFERASE, PUTATIVE (AFU_ORTHOLOGUE AFUA_6G03350)-RELATED"/>
    <property type="match status" value="1"/>
</dbReference>
<dbReference type="InterPro" id="IPR000182">
    <property type="entry name" value="GNAT_dom"/>
</dbReference>
<dbReference type="InterPro" id="IPR016181">
    <property type="entry name" value="Acyl_CoA_acyltransferase"/>
</dbReference>
<dbReference type="Pfam" id="PF13508">
    <property type="entry name" value="Acetyltransf_7"/>
    <property type="match status" value="1"/>
</dbReference>
<dbReference type="Proteomes" id="UP000011591">
    <property type="component" value="Unassembled WGS sequence"/>
</dbReference>
<gene>
    <name evidence="2" type="ORF">C480_09003</name>
</gene>
<evidence type="ECO:0000313" key="3">
    <source>
        <dbReference type="Proteomes" id="UP000011591"/>
    </source>
</evidence>
<evidence type="ECO:0000259" key="1">
    <source>
        <dbReference type="PROSITE" id="PS51186"/>
    </source>
</evidence>
<comment type="caution">
    <text evidence="2">The sequence shown here is derived from an EMBL/GenBank/DDBJ whole genome shotgun (WGS) entry which is preliminary data.</text>
</comment>
<name>M0B862_9EURY</name>
<dbReference type="PROSITE" id="PS51186">
    <property type="entry name" value="GNAT"/>
    <property type="match status" value="1"/>
</dbReference>
<dbReference type="EMBL" id="AOIP01000017">
    <property type="protein sequence ID" value="ELZ06697.1"/>
    <property type="molecule type" value="Genomic_DNA"/>
</dbReference>
<sequence>MVVDRRPATGERRTTGTDFITLRVRCAMSDPNSEARADAYAIREAVPDPETFAALREAAGLPSRSREGIERGLPNSVFGVTVVHEPTGDPVGMGRIVGDGGTVFQITDIAVHPDHQGQGLGTRIMRRLDDYLEAQAPPRAYVNLVADVDGFYEAFGFEDTRPHSKAMYRRTE</sequence>
<keyword evidence="2" id="KW-0808">Transferase</keyword>
<keyword evidence="3" id="KW-1185">Reference proteome</keyword>
<accession>M0B862</accession>
<dbReference type="GO" id="GO:0016747">
    <property type="term" value="F:acyltransferase activity, transferring groups other than amino-acyl groups"/>
    <property type="evidence" value="ECO:0007669"/>
    <property type="project" value="InterPro"/>
</dbReference>
<evidence type="ECO:0000313" key="2">
    <source>
        <dbReference type="EMBL" id="ELZ06697.1"/>
    </source>
</evidence>
<proteinExistence type="predicted"/>
<dbReference type="AlphaFoldDB" id="M0B862"/>
<organism evidence="2 3">
    <name type="scientific">Natrialba aegyptia DSM 13077</name>
    <dbReference type="NCBI Taxonomy" id="1227491"/>
    <lineage>
        <taxon>Archaea</taxon>
        <taxon>Methanobacteriati</taxon>
        <taxon>Methanobacteriota</taxon>
        <taxon>Stenosarchaea group</taxon>
        <taxon>Halobacteria</taxon>
        <taxon>Halobacteriales</taxon>
        <taxon>Natrialbaceae</taxon>
        <taxon>Natrialba</taxon>
    </lineage>
</organism>
<dbReference type="PATRIC" id="fig|1227491.4.peg.1861"/>
<feature type="domain" description="N-acetyltransferase" evidence="1">
    <location>
        <begin position="40"/>
        <end position="172"/>
    </location>
</feature>
<protein>
    <submittedName>
        <fullName evidence="2">N-acetyltransferase GCN5</fullName>
    </submittedName>
</protein>
<reference evidence="2 3" key="1">
    <citation type="journal article" date="2014" name="PLoS Genet.">
        <title>Phylogenetically driven sequencing of extremely halophilic archaea reveals strategies for static and dynamic osmo-response.</title>
        <authorList>
            <person name="Becker E.A."/>
            <person name="Seitzer P.M."/>
            <person name="Tritt A."/>
            <person name="Larsen D."/>
            <person name="Krusor M."/>
            <person name="Yao A.I."/>
            <person name="Wu D."/>
            <person name="Madern D."/>
            <person name="Eisen J.A."/>
            <person name="Darling A.E."/>
            <person name="Facciotti M.T."/>
        </authorList>
    </citation>
    <scope>NUCLEOTIDE SEQUENCE [LARGE SCALE GENOMIC DNA]</scope>
    <source>
        <strain evidence="2 3">DSM 13077</strain>
    </source>
</reference>
<dbReference type="Gene3D" id="3.40.630.30">
    <property type="match status" value="1"/>
</dbReference>
<dbReference type="InterPro" id="IPR053144">
    <property type="entry name" value="Acetyltransferase_Butenolide"/>
</dbReference>
<dbReference type="SUPFAM" id="SSF55729">
    <property type="entry name" value="Acyl-CoA N-acyltransferases (Nat)"/>
    <property type="match status" value="1"/>
</dbReference>